<organism evidence="1 2">
    <name type="scientific">Thalassotalea euphylliae</name>
    <dbReference type="NCBI Taxonomy" id="1655234"/>
    <lineage>
        <taxon>Bacteria</taxon>
        <taxon>Pseudomonadati</taxon>
        <taxon>Pseudomonadota</taxon>
        <taxon>Gammaproteobacteria</taxon>
        <taxon>Alteromonadales</taxon>
        <taxon>Colwelliaceae</taxon>
        <taxon>Thalassotalea</taxon>
    </lineage>
</organism>
<evidence type="ECO:0000313" key="1">
    <source>
        <dbReference type="EMBL" id="REL28573.1"/>
    </source>
</evidence>
<evidence type="ECO:0000313" key="2">
    <source>
        <dbReference type="Proteomes" id="UP000256478"/>
    </source>
</evidence>
<gene>
    <name evidence="1" type="ORF">DXX93_19720</name>
</gene>
<evidence type="ECO:0008006" key="3">
    <source>
        <dbReference type="Google" id="ProtNLM"/>
    </source>
</evidence>
<dbReference type="OrthoDB" id="6195511at2"/>
<dbReference type="Proteomes" id="UP000256478">
    <property type="component" value="Unassembled WGS sequence"/>
</dbReference>
<dbReference type="AlphaFoldDB" id="A0A3E0TW39"/>
<dbReference type="RefSeq" id="WP_116009605.1">
    <property type="nucleotide sequence ID" value="NZ_QUOU01000001.1"/>
</dbReference>
<dbReference type="PROSITE" id="PS51318">
    <property type="entry name" value="TAT"/>
    <property type="match status" value="1"/>
</dbReference>
<sequence length="221" mass="25451">MSDQLKLKDYKLNSNAQEKASESSRRRFIKKAAIGAPVVLASSTKPAWATTQCMSGVMSGNVSSHKTTCHLTSHNAKGHYYWKDKYVGYYHHHLGKSIKQECHILGIKERDYKAMKYTYYFRNHSNSKPLFTTLKRWHKMGHYKMRELLDSHHGFEQEIAAARLNAATCASHPNFISYPYTVHDVDQIYFTVSTMDFGGDHEKENKKRREVGEMLRGIRGG</sequence>
<dbReference type="EMBL" id="QUOU01000001">
    <property type="protein sequence ID" value="REL28573.1"/>
    <property type="molecule type" value="Genomic_DNA"/>
</dbReference>
<comment type="caution">
    <text evidence="1">The sequence shown here is derived from an EMBL/GenBank/DDBJ whole genome shotgun (WGS) entry which is preliminary data.</text>
</comment>
<proteinExistence type="predicted"/>
<reference evidence="1 2" key="1">
    <citation type="submission" date="2018-08" db="EMBL/GenBank/DDBJ databases">
        <title>Thalassotalea euphylliae genome.</title>
        <authorList>
            <person name="Summers S."/>
            <person name="Rice S.A."/>
            <person name="Freckelton M.L."/>
            <person name="Nedved B.T."/>
            <person name="Hadfield M.G."/>
        </authorList>
    </citation>
    <scope>NUCLEOTIDE SEQUENCE [LARGE SCALE GENOMIC DNA]</scope>
    <source>
        <strain evidence="1 2">H1</strain>
    </source>
</reference>
<dbReference type="InterPro" id="IPR006311">
    <property type="entry name" value="TAT_signal"/>
</dbReference>
<accession>A0A3E0TW39</accession>
<name>A0A3E0TW39_9GAMM</name>
<protein>
    <recommendedName>
        <fullName evidence="3">Twin-arginine translocation signal domain-containing protein</fullName>
    </recommendedName>
</protein>